<feature type="domain" description="HTH araC/xylS-type" evidence="3">
    <location>
        <begin position="213"/>
        <end position="311"/>
    </location>
</feature>
<name>A0A6J4M6Q4_9CYAN</name>
<dbReference type="GO" id="GO:0043565">
    <property type="term" value="F:sequence-specific DNA binding"/>
    <property type="evidence" value="ECO:0007669"/>
    <property type="project" value="InterPro"/>
</dbReference>
<organism evidence="4">
    <name type="scientific">uncultured Leptolyngbya sp</name>
    <dbReference type="NCBI Taxonomy" id="332963"/>
    <lineage>
        <taxon>Bacteria</taxon>
        <taxon>Bacillati</taxon>
        <taxon>Cyanobacteriota</taxon>
        <taxon>Cyanophyceae</taxon>
        <taxon>Leptolyngbyales</taxon>
        <taxon>Leptolyngbyaceae</taxon>
        <taxon>Leptolyngbya group</taxon>
        <taxon>Leptolyngbya</taxon>
        <taxon>environmental samples</taxon>
    </lineage>
</organism>
<gene>
    <name evidence="4" type="ORF">AVDCRST_MAG94-2611</name>
</gene>
<proteinExistence type="predicted"/>
<dbReference type="GO" id="GO:0003700">
    <property type="term" value="F:DNA-binding transcription factor activity"/>
    <property type="evidence" value="ECO:0007669"/>
    <property type="project" value="InterPro"/>
</dbReference>
<dbReference type="InterPro" id="IPR009594">
    <property type="entry name" value="Tscrpt_reg_HTH_AraC_N"/>
</dbReference>
<dbReference type="SMART" id="SM00342">
    <property type="entry name" value="HTH_ARAC"/>
    <property type="match status" value="1"/>
</dbReference>
<dbReference type="AlphaFoldDB" id="A0A6J4M6Q4"/>
<reference evidence="4" key="1">
    <citation type="submission" date="2020-02" db="EMBL/GenBank/DDBJ databases">
        <authorList>
            <person name="Meier V. D."/>
        </authorList>
    </citation>
    <scope>NUCLEOTIDE SEQUENCE</scope>
    <source>
        <strain evidence="4">AVDCRST_MAG94</strain>
    </source>
</reference>
<accession>A0A6J4M6Q4</accession>
<dbReference type="PANTHER" id="PTHR43436">
    <property type="entry name" value="ARAC-FAMILY TRANSCRIPTIONAL REGULATOR"/>
    <property type="match status" value="1"/>
</dbReference>
<dbReference type="PANTHER" id="PTHR43436:SF1">
    <property type="entry name" value="TRANSCRIPTIONAL REGULATORY PROTEIN"/>
    <property type="match status" value="1"/>
</dbReference>
<evidence type="ECO:0000256" key="2">
    <source>
        <dbReference type="ARBA" id="ARBA00023163"/>
    </source>
</evidence>
<dbReference type="SUPFAM" id="SSF46689">
    <property type="entry name" value="Homeodomain-like"/>
    <property type="match status" value="2"/>
</dbReference>
<dbReference type="Gene3D" id="1.10.10.60">
    <property type="entry name" value="Homeodomain-like"/>
    <property type="match status" value="2"/>
</dbReference>
<evidence type="ECO:0000256" key="1">
    <source>
        <dbReference type="ARBA" id="ARBA00023015"/>
    </source>
</evidence>
<dbReference type="Pfam" id="PF12833">
    <property type="entry name" value="HTH_18"/>
    <property type="match status" value="1"/>
</dbReference>
<sequence>MKTDTLRENPRSFDGVLERHSPVPQAELATLIERFTPRDGAHPTTLAPLHLFRFSAPSGPAHYVYEPTLCLIAQGSKRVMLADELYRYDPAHFLLTTVDLPVVTQIIEATPQTPYLSLSLDIDIGQLGALIAKMKPPAATAKAQSGRGIAVGCLDAPLLDAFVRLLRLLDSPQHIEVLAPLIMREILYLLLLGEQGAKLRRIAFQRGERKGIAEAIHWLKDHFAEPLRIEEIARKVHLSPSGLHHGFKAVTAMSPLQYQKQLRLQEARRLMLGSDVDAQTASLRVGYESASQFSREYHRLFGESPRRDIVRLRGSCD</sequence>
<keyword evidence="2" id="KW-0804">Transcription</keyword>
<dbReference type="EMBL" id="CADCTY010000913">
    <property type="protein sequence ID" value="CAA9347458.1"/>
    <property type="molecule type" value="Genomic_DNA"/>
</dbReference>
<dbReference type="Pfam" id="PF06719">
    <property type="entry name" value="AraC_N"/>
    <property type="match status" value="1"/>
</dbReference>
<protein>
    <submittedName>
        <fullName evidence="4">Transcriptional regulator, AraC family</fullName>
    </submittedName>
</protein>
<dbReference type="InterPro" id="IPR018060">
    <property type="entry name" value="HTH_AraC"/>
</dbReference>
<dbReference type="InterPro" id="IPR009057">
    <property type="entry name" value="Homeodomain-like_sf"/>
</dbReference>
<keyword evidence="1" id="KW-0805">Transcription regulation</keyword>
<evidence type="ECO:0000313" key="4">
    <source>
        <dbReference type="EMBL" id="CAA9347458.1"/>
    </source>
</evidence>
<dbReference type="PROSITE" id="PS01124">
    <property type="entry name" value="HTH_ARAC_FAMILY_2"/>
    <property type="match status" value="1"/>
</dbReference>
<evidence type="ECO:0000259" key="3">
    <source>
        <dbReference type="PROSITE" id="PS01124"/>
    </source>
</evidence>